<gene>
    <name evidence="1" type="ORF">BT96DRAFT_304357</name>
</gene>
<proteinExistence type="predicted"/>
<accession>A0A6A4H2W0</accession>
<sequence length="87" mass="9820">MSSLLPYLLPARLPHPPSISRHYLLASFPLSNDNALILAFPLSLLCFLDKRSVAGQYLHGAANEAYRFHLSKSPFEGQILYPARRRL</sequence>
<dbReference type="Proteomes" id="UP000799118">
    <property type="component" value="Unassembled WGS sequence"/>
</dbReference>
<dbReference type="AlphaFoldDB" id="A0A6A4H2W0"/>
<protein>
    <submittedName>
        <fullName evidence="1">Uncharacterized protein</fullName>
    </submittedName>
</protein>
<reference evidence="1" key="1">
    <citation type="journal article" date="2019" name="Environ. Microbiol.">
        <title>Fungal ecological strategies reflected in gene transcription - a case study of two litter decomposers.</title>
        <authorList>
            <person name="Barbi F."/>
            <person name="Kohler A."/>
            <person name="Barry K."/>
            <person name="Baskaran P."/>
            <person name="Daum C."/>
            <person name="Fauchery L."/>
            <person name="Ihrmark K."/>
            <person name="Kuo A."/>
            <person name="LaButti K."/>
            <person name="Lipzen A."/>
            <person name="Morin E."/>
            <person name="Grigoriev I.V."/>
            <person name="Henrissat B."/>
            <person name="Lindahl B."/>
            <person name="Martin F."/>
        </authorList>
    </citation>
    <scope>NUCLEOTIDE SEQUENCE</scope>
    <source>
        <strain evidence="1">JB14</strain>
    </source>
</reference>
<evidence type="ECO:0000313" key="1">
    <source>
        <dbReference type="EMBL" id="KAE9391517.1"/>
    </source>
</evidence>
<name>A0A6A4H2W0_9AGAR</name>
<evidence type="ECO:0000313" key="2">
    <source>
        <dbReference type="Proteomes" id="UP000799118"/>
    </source>
</evidence>
<organism evidence="1 2">
    <name type="scientific">Gymnopus androsaceus JB14</name>
    <dbReference type="NCBI Taxonomy" id="1447944"/>
    <lineage>
        <taxon>Eukaryota</taxon>
        <taxon>Fungi</taxon>
        <taxon>Dikarya</taxon>
        <taxon>Basidiomycota</taxon>
        <taxon>Agaricomycotina</taxon>
        <taxon>Agaricomycetes</taxon>
        <taxon>Agaricomycetidae</taxon>
        <taxon>Agaricales</taxon>
        <taxon>Marasmiineae</taxon>
        <taxon>Omphalotaceae</taxon>
        <taxon>Gymnopus</taxon>
    </lineage>
</organism>
<keyword evidence="2" id="KW-1185">Reference proteome</keyword>
<dbReference type="EMBL" id="ML769621">
    <property type="protein sequence ID" value="KAE9391517.1"/>
    <property type="molecule type" value="Genomic_DNA"/>
</dbReference>